<protein>
    <submittedName>
        <fullName evidence="2">Uncharacterized protein</fullName>
    </submittedName>
</protein>
<gene>
    <name evidence="2" type="ORF">DOK78_001956</name>
</gene>
<sequence length="62" mass="7405">MNKKTYFILKIIYFLILIAAIFVFGLKIYLGNKIYIVVLILVIFGLTKDLWFFKKKIKEKDT</sequence>
<feature type="transmembrane region" description="Helical" evidence="1">
    <location>
        <begin position="34"/>
        <end position="53"/>
    </location>
</feature>
<keyword evidence="1" id="KW-0472">Membrane</keyword>
<name>A0ABZ2SNF7_9ENTE</name>
<proteinExistence type="predicted"/>
<accession>A0ABZ2SNF7</accession>
<evidence type="ECO:0000313" key="2">
    <source>
        <dbReference type="EMBL" id="WYJ77318.1"/>
    </source>
</evidence>
<keyword evidence="3" id="KW-1185">Reference proteome</keyword>
<reference evidence="2 3" key="2">
    <citation type="submission" date="2024-03" db="EMBL/GenBank/DDBJ databases">
        <title>The Genome Sequence of Enterococcus sp. DIV2402.</title>
        <authorList>
            <consortium name="The Broad Institute Genomics Platform"/>
            <consortium name="The Broad Institute Microbial Omics Core"/>
            <consortium name="The Broad Institute Genomic Center for Infectious Diseases"/>
            <person name="Earl A."/>
            <person name="Manson A."/>
            <person name="Gilmore M."/>
            <person name="Schwartman J."/>
            <person name="Shea T."/>
            <person name="Abouelleil A."/>
            <person name="Cao P."/>
            <person name="Chapman S."/>
            <person name="Cusick C."/>
            <person name="Young S."/>
            <person name="Neafsey D."/>
            <person name="Nusbaum C."/>
            <person name="Birren B."/>
        </authorList>
    </citation>
    <scope>NUCLEOTIDE SEQUENCE [LARGE SCALE GENOMIC DNA]</scope>
    <source>
        <strain evidence="2 3">DIV2402</strain>
    </source>
</reference>
<evidence type="ECO:0000313" key="3">
    <source>
        <dbReference type="Proteomes" id="UP000664701"/>
    </source>
</evidence>
<keyword evidence="1" id="KW-1133">Transmembrane helix</keyword>
<reference evidence="2 3" key="1">
    <citation type="submission" date="2021-03" db="EMBL/GenBank/DDBJ databases">
        <authorList>
            <person name="Gilmore M.S."/>
            <person name="Schwartzman J."/>
            <person name="Van Tyne D."/>
            <person name="Martin M."/>
            <person name="Earl A.M."/>
            <person name="Manson A.L."/>
            <person name="Straub T."/>
            <person name="Salamzade R."/>
            <person name="Saavedra J."/>
            <person name="Lebreton F."/>
            <person name="Prichula J."/>
            <person name="Schaufler K."/>
            <person name="Gaca A."/>
            <person name="Sgardioli B."/>
            <person name="Wagenaar J."/>
            <person name="Strong T."/>
        </authorList>
    </citation>
    <scope>NUCLEOTIDE SEQUENCE [LARGE SCALE GENOMIC DNA]</scope>
    <source>
        <strain evidence="2 3">DIV2402</strain>
    </source>
</reference>
<dbReference type="RefSeq" id="WP_207940537.1">
    <property type="nucleotide sequence ID" value="NZ_CP147251.1"/>
</dbReference>
<dbReference type="EMBL" id="CP147251">
    <property type="protein sequence ID" value="WYJ77318.1"/>
    <property type="molecule type" value="Genomic_DNA"/>
</dbReference>
<dbReference type="Proteomes" id="UP000664701">
    <property type="component" value="Chromosome"/>
</dbReference>
<keyword evidence="1" id="KW-0812">Transmembrane</keyword>
<organism evidence="2 3">
    <name type="scientific">Candidatus Enterococcus lowellii</name>
    <dbReference type="NCBI Taxonomy" id="2230877"/>
    <lineage>
        <taxon>Bacteria</taxon>
        <taxon>Bacillati</taxon>
        <taxon>Bacillota</taxon>
        <taxon>Bacilli</taxon>
        <taxon>Lactobacillales</taxon>
        <taxon>Enterococcaceae</taxon>
        <taxon>Enterococcus</taxon>
    </lineage>
</organism>
<feature type="transmembrane region" description="Helical" evidence="1">
    <location>
        <begin position="7"/>
        <end position="28"/>
    </location>
</feature>
<evidence type="ECO:0000256" key="1">
    <source>
        <dbReference type="SAM" id="Phobius"/>
    </source>
</evidence>